<dbReference type="InterPro" id="IPR003094">
    <property type="entry name" value="6Pfruct_kin"/>
</dbReference>
<protein>
    <submittedName>
        <fullName evidence="3">Putative phosphoglycerate mutase</fullName>
    </submittedName>
</protein>
<sequence length="193" mass="21109">MTRLFLVRHGETDWNIAGRLQGRRDIALNALGRSQAAQVGRVLSQLAGDVRGFSFVSSPLLRAIETMRILRTTLDLPAAEFAQDGDLAELSFGRWEGLTWPEVRHRFPTHVRARDREPWTFVPPEGESYADLSARAAAAVARLPGEAVVVTHGGVIRALLHAHAGMPQSEATLVPVRQGAVYVLAGGRFRVAE</sequence>
<dbReference type="InterPro" id="IPR001345">
    <property type="entry name" value="PG/BPGM_mutase_AS"/>
</dbReference>
<feature type="binding site" evidence="2">
    <location>
        <begin position="8"/>
        <end position="15"/>
    </location>
    <ligand>
        <name>substrate</name>
    </ligand>
</feature>
<dbReference type="PRINTS" id="PR00991">
    <property type="entry name" value="6PFRUCTKNASE"/>
</dbReference>
<keyword evidence="4" id="KW-1185">Reference proteome</keyword>
<dbReference type="Proteomes" id="UP000294664">
    <property type="component" value="Unassembled WGS sequence"/>
</dbReference>
<dbReference type="GO" id="GO:0005737">
    <property type="term" value="C:cytoplasm"/>
    <property type="evidence" value="ECO:0007669"/>
    <property type="project" value="TreeGrafter"/>
</dbReference>
<dbReference type="InterPro" id="IPR050275">
    <property type="entry name" value="PGM_Phosphatase"/>
</dbReference>
<proteinExistence type="predicted"/>
<dbReference type="OrthoDB" id="9781415at2"/>
<dbReference type="PROSITE" id="PS00175">
    <property type="entry name" value="PG_MUTASE"/>
    <property type="match status" value="1"/>
</dbReference>
<dbReference type="PANTHER" id="PTHR48100">
    <property type="entry name" value="BROAD-SPECIFICITY PHOSPHATASE YOR283W-RELATED"/>
    <property type="match status" value="1"/>
</dbReference>
<evidence type="ECO:0000313" key="3">
    <source>
        <dbReference type="EMBL" id="TCT07573.1"/>
    </source>
</evidence>
<dbReference type="SMART" id="SM00855">
    <property type="entry name" value="PGAM"/>
    <property type="match status" value="1"/>
</dbReference>
<dbReference type="AlphaFoldDB" id="A0A4R3M4R3"/>
<dbReference type="InterPro" id="IPR029033">
    <property type="entry name" value="His_PPase_superfam"/>
</dbReference>
<dbReference type="PANTHER" id="PTHR48100:SF59">
    <property type="entry name" value="ADENOSYLCOBALAMIN_ALPHA-RIBAZOLE PHOSPHATASE"/>
    <property type="match status" value="1"/>
</dbReference>
<dbReference type="CDD" id="cd07067">
    <property type="entry name" value="HP_PGM_like"/>
    <property type="match status" value="1"/>
</dbReference>
<name>A0A4R3M4R3_9HYPH</name>
<dbReference type="GO" id="GO:0005524">
    <property type="term" value="F:ATP binding"/>
    <property type="evidence" value="ECO:0007669"/>
    <property type="project" value="InterPro"/>
</dbReference>
<dbReference type="EMBL" id="SMAI01000001">
    <property type="protein sequence ID" value="TCT07573.1"/>
    <property type="molecule type" value="Genomic_DNA"/>
</dbReference>
<evidence type="ECO:0000313" key="4">
    <source>
        <dbReference type="Proteomes" id="UP000294664"/>
    </source>
</evidence>
<evidence type="ECO:0000256" key="2">
    <source>
        <dbReference type="PIRSR" id="PIRSR613078-2"/>
    </source>
</evidence>
<comment type="caution">
    <text evidence="3">The sequence shown here is derived from an EMBL/GenBank/DDBJ whole genome shotgun (WGS) entry which is preliminary data.</text>
</comment>
<reference evidence="3 4" key="1">
    <citation type="submission" date="2019-03" db="EMBL/GenBank/DDBJ databases">
        <title>Genomic Encyclopedia of Type Strains, Phase IV (KMG-IV): sequencing the most valuable type-strain genomes for metagenomic binning, comparative biology and taxonomic classification.</title>
        <authorList>
            <person name="Goeker M."/>
        </authorList>
    </citation>
    <scope>NUCLEOTIDE SEQUENCE [LARGE SCALE GENOMIC DNA]</scope>
    <source>
        <strain evidence="3 4">DSM 9035</strain>
    </source>
</reference>
<dbReference type="Pfam" id="PF00300">
    <property type="entry name" value="His_Phos_1"/>
    <property type="match status" value="1"/>
</dbReference>
<dbReference type="GO" id="GO:0016791">
    <property type="term" value="F:phosphatase activity"/>
    <property type="evidence" value="ECO:0007669"/>
    <property type="project" value="TreeGrafter"/>
</dbReference>
<gene>
    <name evidence="3" type="ORF">EDC64_10192</name>
</gene>
<dbReference type="Gene3D" id="3.40.50.1240">
    <property type="entry name" value="Phosphoglycerate mutase-like"/>
    <property type="match status" value="1"/>
</dbReference>
<accession>A0A4R3M4R3</accession>
<dbReference type="PIRSF" id="PIRSF000709">
    <property type="entry name" value="6PFK_2-Ptase"/>
    <property type="match status" value="1"/>
</dbReference>
<evidence type="ECO:0000256" key="1">
    <source>
        <dbReference type="PIRSR" id="PIRSR613078-1"/>
    </source>
</evidence>
<feature type="active site" description="Tele-phosphohistidine intermediate" evidence="1">
    <location>
        <position position="9"/>
    </location>
</feature>
<dbReference type="InterPro" id="IPR013078">
    <property type="entry name" value="His_Pase_superF_clade-1"/>
</dbReference>
<dbReference type="GO" id="GO:0006003">
    <property type="term" value="P:fructose 2,6-bisphosphate metabolic process"/>
    <property type="evidence" value="ECO:0007669"/>
    <property type="project" value="InterPro"/>
</dbReference>
<organism evidence="3 4">
    <name type="scientific">Aquabacter spiritensis</name>
    <dbReference type="NCBI Taxonomy" id="933073"/>
    <lineage>
        <taxon>Bacteria</taxon>
        <taxon>Pseudomonadati</taxon>
        <taxon>Pseudomonadota</taxon>
        <taxon>Alphaproteobacteria</taxon>
        <taxon>Hyphomicrobiales</taxon>
        <taxon>Xanthobacteraceae</taxon>
        <taxon>Aquabacter</taxon>
    </lineage>
</organism>
<dbReference type="SUPFAM" id="SSF53254">
    <property type="entry name" value="Phosphoglycerate mutase-like"/>
    <property type="match status" value="1"/>
</dbReference>
<dbReference type="RefSeq" id="WP_132028440.1">
    <property type="nucleotide sequence ID" value="NZ_SMAI01000001.1"/>
</dbReference>
<feature type="active site" description="Proton donor/acceptor" evidence="1">
    <location>
        <position position="89"/>
    </location>
</feature>
<feature type="binding site" evidence="2">
    <location>
        <position position="62"/>
    </location>
    <ligand>
        <name>substrate</name>
    </ligand>
</feature>